<dbReference type="VEuPathDB" id="FungiDB:RhiirFUN_000941"/>
<keyword evidence="2" id="KW-1185">Reference proteome</keyword>
<dbReference type="EMBL" id="LLXI01000298">
    <property type="protein sequence ID" value="PKY44069.1"/>
    <property type="molecule type" value="Genomic_DNA"/>
</dbReference>
<name>A0A2I1GBS0_9GLOM</name>
<gene>
    <name evidence="1" type="ORF">RhiirA4_541566</name>
</gene>
<dbReference type="VEuPathDB" id="FungiDB:RhiirA1_469916"/>
<protein>
    <submittedName>
        <fullName evidence="1">Uncharacterized protein</fullName>
    </submittedName>
</protein>
<evidence type="ECO:0000313" key="1">
    <source>
        <dbReference type="EMBL" id="PKY44069.1"/>
    </source>
</evidence>
<dbReference type="VEuPathDB" id="FungiDB:RhiirA1_402713"/>
<comment type="caution">
    <text evidence="1">The sequence shown here is derived from an EMBL/GenBank/DDBJ whole genome shotgun (WGS) entry which is preliminary data.</text>
</comment>
<evidence type="ECO:0000313" key="2">
    <source>
        <dbReference type="Proteomes" id="UP000234323"/>
    </source>
</evidence>
<sequence length="731" mass="84319">MEVIEILDEEVYNANKDTQNIQILPINSDSSSDNETKMAYFTKNLGVSTVIYSTVPIEYPATSSDGVATVFSIQGWKDHMDAFNDCPFFGDIPVTKYVRGCRGIKHCSFANSDLINTEHCEVDFESNIYKQINKNNNRNDKEHCTYTIFLAAQDSHCKFKQNGITCSGQPKLIRLLEKETYKYRWIIGCTNYKPQEKWHRYIVVDTQQIDIDLLRKLFNGEAIMEKNIDQCSTIISKSSRTKKCAYIHYCNGSVTQGKIVDKPCNVKMYKFIPNDLQECPFVALVCVGIHNHPPPPPERTPNNIKDNLQSMIKEAIENDDAVTSGSIIQGNMLKAYFNKETLQEIHMSLNNIDRLRYLVAKTTKNIYPFGQHILGVFQSVFSKQFDLHNYIHKIDFFGDGLVLIICMLEKQAQLLQHLECFQIDLSFKRVKGDINEFEINSYDDYHNLILSYCCIYTNVNTAEGYYRLFDVIKQLTGKPIQVKHIHGNGWSCIIGDFDMAQMKGLGLALHSLDTTREWEVHIMNIFKSCQVHFQRNLYNKHFSDPIKKKMISLLKATSKAELDQIFSDIEKSDEDGVNDWIDYYQRPYILATINSSASLMDVEIWNRYENNTNTAEAAHSLVNRTGKQLKLLSAILRGRNLDERHLKIIEIQDFSAVPYTKQDKVKENHIANPDYLKIQSIDENDYEFKKLEIEERKMNLKERDIALRKAAAEVEAIEIANEKAKLALKFN</sequence>
<dbReference type="AlphaFoldDB" id="A0A2I1GBS0"/>
<proteinExistence type="predicted"/>
<accession>A0A2I1GBS0</accession>
<dbReference type="VEuPathDB" id="FungiDB:FUN_015187"/>
<dbReference type="Proteomes" id="UP000234323">
    <property type="component" value="Unassembled WGS sequence"/>
</dbReference>
<reference evidence="1 2" key="1">
    <citation type="submission" date="2015-10" db="EMBL/GenBank/DDBJ databases">
        <title>Genome analyses suggest a sexual origin of heterokaryosis in a supposedly ancient asexual fungus.</title>
        <authorList>
            <person name="Ropars J."/>
            <person name="Sedzielewska K."/>
            <person name="Noel J."/>
            <person name="Charron P."/>
            <person name="Farinelli L."/>
            <person name="Marton T."/>
            <person name="Kruger M."/>
            <person name="Pelin A."/>
            <person name="Brachmann A."/>
            <person name="Corradi N."/>
        </authorList>
    </citation>
    <scope>NUCLEOTIDE SEQUENCE [LARGE SCALE GENOMIC DNA]</scope>
    <source>
        <strain evidence="1 2">A4</strain>
    </source>
</reference>
<organism evidence="1 2">
    <name type="scientific">Rhizophagus irregularis</name>
    <dbReference type="NCBI Taxonomy" id="588596"/>
    <lineage>
        <taxon>Eukaryota</taxon>
        <taxon>Fungi</taxon>
        <taxon>Fungi incertae sedis</taxon>
        <taxon>Mucoromycota</taxon>
        <taxon>Glomeromycotina</taxon>
        <taxon>Glomeromycetes</taxon>
        <taxon>Glomerales</taxon>
        <taxon>Glomeraceae</taxon>
        <taxon>Rhizophagus</taxon>
    </lineage>
</organism>